<dbReference type="PANTHER" id="PTHR13622:SF8">
    <property type="entry name" value="THIAMIN PYROPHOSPHOKINASE 1"/>
    <property type="match status" value="1"/>
</dbReference>
<dbReference type="HOGENOM" id="CLU_421619_0_0_1"/>
<dbReference type="PANTHER" id="PTHR13622">
    <property type="entry name" value="THIAMIN PYROPHOSPHOKINASE"/>
    <property type="match status" value="1"/>
</dbReference>
<keyword evidence="7" id="KW-1185">Reference proteome</keyword>
<protein>
    <submittedName>
        <fullName evidence="6">Thiamine pyrophosphokinase</fullName>
    </submittedName>
</protein>
<keyword evidence="1" id="KW-0808">Transferase</keyword>
<keyword evidence="4" id="KW-0067">ATP-binding</keyword>
<comment type="caution">
    <text evidence="6">The sequence shown here is derived from an EMBL/GenBank/DDBJ whole genome shotgun (WGS) entry which is preliminary data.</text>
</comment>
<dbReference type="InterPro" id="IPR007373">
    <property type="entry name" value="Thiamin_PyroPKinase_B1-bd"/>
</dbReference>
<dbReference type="EMBL" id="AOKY01000287">
    <property type="protein sequence ID" value="KDB23867.1"/>
    <property type="molecule type" value="Genomic_DNA"/>
</dbReference>
<dbReference type="OrthoDB" id="25149at2759"/>
<evidence type="ECO:0000256" key="1">
    <source>
        <dbReference type="ARBA" id="ARBA00022679"/>
    </source>
</evidence>
<keyword evidence="2" id="KW-0547">Nucleotide-binding</keyword>
<dbReference type="GO" id="GO:0016301">
    <property type="term" value="F:kinase activity"/>
    <property type="evidence" value="ECO:0007669"/>
    <property type="project" value="UniProtKB-KW"/>
</dbReference>
<dbReference type="InterPro" id="IPR006282">
    <property type="entry name" value="Thi_PPkinase"/>
</dbReference>
<dbReference type="Gene3D" id="3.40.50.10240">
    <property type="entry name" value="Thiamin pyrophosphokinase, catalytic domain"/>
    <property type="match status" value="1"/>
</dbReference>
<dbReference type="InterPro" id="IPR007371">
    <property type="entry name" value="TPK_catalytic"/>
</dbReference>
<dbReference type="GO" id="GO:0030975">
    <property type="term" value="F:thiamine binding"/>
    <property type="evidence" value="ECO:0007669"/>
    <property type="project" value="InterPro"/>
</dbReference>
<dbReference type="GO" id="GO:0006772">
    <property type="term" value="P:thiamine metabolic process"/>
    <property type="evidence" value="ECO:0007669"/>
    <property type="project" value="InterPro"/>
</dbReference>
<dbReference type="SMART" id="SM00983">
    <property type="entry name" value="TPK_B1_binding"/>
    <property type="match status" value="1"/>
</dbReference>
<dbReference type="SUPFAM" id="SSF63999">
    <property type="entry name" value="Thiamin pyrophosphokinase, catalytic domain"/>
    <property type="match status" value="1"/>
</dbReference>
<evidence type="ECO:0000256" key="4">
    <source>
        <dbReference type="ARBA" id="ARBA00022840"/>
    </source>
</evidence>
<accession>A0A059J8P8</accession>
<evidence type="ECO:0000313" key="6">
    <source>
        <dbReference type="EMBL" id="KDB23867.1"/>
    </source>
</evidence>
<dbReference type="InterPro" id="IPR036371">
    <property type="entry name" value="TPK_B1-bd_sf"/>
</dbReference>
<dbReference type="NCBIfam" id="TIGR01378">
    <property type="entry name" value="thi_PPkinase"/>
    <property type="match status" value="1"/>
</dbReference>
<evidence type="ECO:0000259" key="5">
    <source>
        <dbReference type="SMART" id="SM00983"/>
    </source>
</evidence>
<keyword evidence="3 6" id="KW-0418">Kinase</keyword>
<proteinExistence type="predicted"/>
<evidence type="ECO:0000256" key="2">
    <source>
        <dbReference type="ARBA" id="ARBA00022741"/>
    </source>
</evidence>
<sequence>MEWHPARLFEDSLPPVPFALLILNQPVNHNALRLLKRHACFIICADGGANRYYHVMKRLGLEKTELPNAIVGDLDSIYPDVRKHYQSLRVPIIENPDQYSTDFMKCLSYLADNCSDIINTACQYGDNGSSSCPNSSSKALDVVIFGGLGGRVDQGFAQIHHLFCTTTSASEQVRRPKGELYLISEESVSFFLRPGNNVIQTFGGSCFGKDKEGSSGLSGRQTNNTDQQAYFSENIGIIPIGGPSIISTQGFEWDVSDWKTEFGGNLSTSNHIRADLVKVETSAPVLFTVELAPNLKLAARKHQAHSEEIAEFLVRLHLADWTADCLYPTKEVFELQENVKAFIYRYPQPIPGGRKDKVLSNAYPEIRHASFKCLKELSIFGIPYVQTLNDISKVLVAVRGTLRVLKLGLIKGKGDYLMPLPRMYKTSSAHPQDLLLKATRGLSKISKADGLVRLHTLEILFCNHLVIEEWAQAFDFTALKSFSLIHSPNYRVRYHSPWTYFQSRRVTLKRLKTNIYVTEAMNYLRSLDSLEELYFTASPVYPNFGNFFHFSNLRVFLGVAFGTGFFIRNLQMLISGCPRLEELGIPLPSVIQALSHSRQCSFSSFFRYFEICPSPLIYRLEMLSCHRVLWRLRPLASAPVEKRTLEEIRKDVDDWSGHEMSNDLKRANTRPEPFCFGNITPYLNRAAVRVRWEDYQEDEMISIIRKYLLQ</sequence>
<dbReference type="GO" id="GO:0005524">
    <property type="term" value="F:ATP binding"/>
    <property type="evidence" value="ECO:0007669"/>
    <property type="project" value="UniProtKB-KW"/>
</dbReference>
<dbReference type="AlphaFoldDB" id="A0A059J8P8"/>
<dbReference type="CDD" id="cd07995">
    <property type="entry name" value="TPK"/>
    <property type="match status" value="1"/>
</dbReference>
<organism evidence="6 7">
    <name type="scientific">Trichophyton interdigitale (strain MR816)</name>
    <dbReference type="NCBI Taxonomy" id="1215338"/>
    <lineage>
        <taxon>Eukaryota</taxon>
        <taxon>Fungi</taxon>
        <taxon>Dikarya</taxon>
        <taxon>Ascomycota</taxon>
        <taxon>Pezizomycotina</taxon>
        <taxon>Eurotiomycetes</taxon>
        <taxon>Eurotiomycetidae</taxon>
        <taxon>Onygenales</taxon>
        <taxon>Arthrodermataceae</taxon>
        <taxon>Trichophyton</taxon>
    </lineage>
</organism>
<evidence type="ECO:0000256" key="3">
    <source>
        <dbReference type="ARBA" id="ARBA00022777"/>
    </source>
</evidence>
<dbReference type="InterPro" id="IPR036759">
    <property type="entry name" value="TPK_catalytic_sf"/>
</dbReference>
<dbReference type="GO" id="GO:0004788">
    <property type="term" value="F:thiamine diphosphokinase activity"/>
    <property type="evidence" value="ECO:0007669"/>
    <property type="project" value="InterPro"/>
</dbReference>
<evidence type="ECO:0000313" key="7">
    <source>
        <dbReference type="Proteomes" id="UP000024533"/>
    </source>
</evidence>
<dbReference type="Pfam" id="PF04263">
    <property type="entry name" value="TPK_catalytic"/>
    <property type="match status" value="1"/>
</dbReference>
<dbReference type="STRING" id="1215338.A0A059J8P8"/>
<gene>
    <name evidence="6" type="ORF">H109_04249</name>
</gene>
<dbReference type="GO" id="GO:0009229">
    <property type="term" value="P:thiamine diphosphate biosynthetic process"/>
    <property type="evidence" value="ECO:0007669"/>
    <property type="project" value="InterPro"/>
</dbReference>
<dbReference type="Proteomes" id="UP000024533">
    <property type="component" value="Unassembled WGS sequence"/>
</dbReference>
<reference evidence="6 7" key="1">
    <citation type="submission" date="2014-02" db="EMBL/GenBank/DDBJ databases">
        <title>The Genome Sequence of Trichophyton interdigitale MR816.</title>
        <authorList>
            <consortium name="The Broad Institute Genomics Platform"/>
            <person name="Cuomo C.A."/>
            <person name="White T.C."/>
            <person name="Graser Y."/>
            <person name="Martinez-Rossi N."/>
            <person name="Heitman J."/>
            <person name="Young S.K."/>
            <person name="Zeng Q."/>
            <person name="Gargeya S."/>
            <person name="Abouelleil A."/>
            <person name="Alvarado L."/>
            <person name="Chapman S.B."/>
            <person name="Gainer-Dewar J."/>
            <person name="Goldberg J."/>
            <person name="Griggs A."/>
            <person name="Gujja S."/>
            <person name="Hansen M."/>
            <person name="Howarth C."/>
            <person name="Imamovic A."/>
            <person name="Larimer J."/>
            <person name="Martinez D."/>
            <person name="Murphy C."/>
            <person name="Pearson M.D."/>
            <person name="Persinoti G."/>
            <person name="Poon T."/>
            <person name="Priest M."/>
            <person name="Roberts A.D."/>
            <person name="Saif S."/>
            <person name="Shea T.D."/>
            <person name="Sykes S.N."/>
            <person name="Wortman J."/>
            <person name="Nusbaum C."/>
            <person name="Birren B."/>
        </authorList>
    </citation>
    <scope>NUCLEOTIDE SEQUENCE [LARGE SCALE GENOMIC DNA]</scope>
    <source>
        <strain evidence="6 7">MR816</strain>
    </source>
</reference>
<dbReference type="Pfam" id="PF04265">
    <property type="entry name" value="TPK_B1_binding"/>
    <property type="match status" value="1"/>
</dbReference>
<dbReference type="SUPFAM" id="SSF63862">
    <property type="entry name" value="Thiamin pyrophosphokinase, substrate-binding domain"/>
    <property type="match status" value="1"/>
</dbReference>
<name>A0A059J8P8_TRIIM</name>
<feature type="domain" description="Thiamin pyrophosphokinase thiamin-binding" evidence="5">
    <location>
        <begin position="219"/>
        <end position="285"/>
    </location>
</feature>